<evidence type="ECO:0000256" key="8">
    <source>
        <dbReference type="ARBA" id="ARBA00023012"/>
    </source>
</evidence>
<dbReference type="CDD" id="cd16917">
    <property type="entry name" value="HATPase_UhpB-NarQ-NarX-like"/>
    <property type="match status" value="1"/>
</dbReference>
<feature type="transmembrane region" description="Helical" evidence="9">
    <location>
        <begin position="174"/>
        <end position="194"/>
    </location>
</feature>
<evidence type="ECO:0000256" key="1">
    <source>
        <dbReference type="ARBA" id="ARBA00000085"/>
    </source>
</evidence>
<evidence type="ECO:0000256" key="2">
    <source>
        <dbReference type="ARBA" id="ARBA00012438"/>
    </source>
</evidence>
<keyword evidence="9" id="KW-1133">Transmembrane helix</keyword>
<dbReference type="GO" id="GO:0005524">
    <property type="term" value="F:ATP binding"/>
    <property type="evidence" value="ECO:0007669"/>
    <property type="project" value="UniProtKB-KW"/>
</dbReference>
<sequence length="423" mass="45212">MSVARLLRRWYGRRTWGRLLYAVLGVPLAVIGFVSALVVLVPGVLLSLTPIGLPWLAVGLRGARDLAALHRELSRRLLGEPLEPPPAVVRGRGIVDWVRAGLTDAAGWRALAYLIGKSPVALVLGAAAALTWAYGIAFASYPVWSRFVVFPSETDEHGTHLVTPTFGDWSMPEWLYVPTVGVVGLLLLLAAPWITRGLLWPERLLARTLLRPTRADTLRQAHAQAMDDSAARLRRIERDLHDGAQAQLVTLALELGLAKDELAEGDPAAALALVDTAHQGAKQALVELRDLVRGIHPPVLDTGLGPALQTLSARSPVPVELDVQLPDRPSPAIETIAYFTAAELLVNVAKHSRARAAALSLTAVRPGWLRLTVRDDGTGGARRTPAGGLAGLTHRVGTVDGTLELVSPPGGPTVVTVELPVRA</sequence>
<evidence type="ECO:0000256" key="7">
    <source>
        <dbReference type="ARBA" id="ARBA00022840"/>
    </source>
</evidence>
<keyword evidence="4" id="KW-0808">Transferase</keyword>
<dbReference type="Gene3D" id="3.30.565.10">
    <property type="entry name" value="Histidine kinase-like ATPase, C-terminal domain"/>
    <property type="match status" value="1"/>
</dbReference>
<dbReference type="Pfam" id="PF13796">
    <property type="entry name" value="Sensor"/>
    <property type="match status" value="1"/>
</dbReference>
<gene>
    <name evidence="12" type="ORF">SAMN05443668_10353</name>
</gene>
<accession>A0A1M7P8B6</accession>
<evidence type="ECO:0000259" key="10">
    <source>
        <dbReference type="Pfam" id="PF07730"/>
    </source>
</evidence>
<dbReference type="AlphaFoldDB" id="A0A1M7P8B6"/>
<dbReference type="GO" id="GO:0016020">
    <property type="term" value="C:membrane"/>
    <property type="evidence" value="ECO:0007669"/>
    <property type="project" value="InterPro"/>
</dbReference>
<feature type="transmembrane region" description="Helical" evidence="9">
    <location>
        <begin position="20"/>
        <end position="38"/>
    </location>
</feature>
<dbReference type="GO" id="GO:0046983">
    <property type="term" value="F:protein dimerization activity"/>
    <property type="evidence" value="ECO:0007669"/>
    <property type="project" value="InterPro"/>
</dbReference>
<dbReference type="InterPro" id="IPR050482">
    <property type="entry name" value="Sensor_HK_TwoCompSys"/>
</dbReference>
<dbReference type="EC" id="2.7.13.3" evidence="2"/>
<feature type="domain" description="Signal transduction histidine kinase subgroup 3 dimerisation and phosphoacceptor" evidence="10">
    <location>
        <begin position="234"/>
        <end position="300"/>
    </location>
</feature>
<keyword evidence="6 12" id="KW-0418">Kinase</keyword>
<evidence type="ECO:0000256" key="6">
    <source>
        <dbReference type="ARBA" id="ARBA00022777"/>
    </source>
</evidence>
<dbReference type="Pfam" id="PF07730">
    <property type="entry name" value="HisKA_3"/>
    <property type="match status" value="1"/>
</dbReference>
<dbReference type="Gene3D" id="1.20.5.1930">
    <property type="match status" value="1"/>
</dbReference>
<protein>
    <recommendedName>
        <fullName evidence="2">histidine kinase</fullName>
        <ecNumber evidence="2">2.7.13.3</ecNumber>
    </recommendedName>
</protein>
<evidence type="ECO:0000313" key="13">
    <source>
        <dbReference type="Proteomes" id="UP000184440"/>
    </source>
</evidence>
<evidence type="ECO:0000259" key="11">
    <source>
        <dbReference type="Pfam" id="PF13796"/>
    </source>
</evidence>
<evidence type="ECO:0000256" key="5">
    <source>
        <dbReference type="ARBA" id="ARBA00022741"/>
    </source>
</evidence>
<dbReference type="PANTHER" id="PTHR24421">
    <property type="entry name" value="NITRATE/NITRITE SENSOR PROTEIN NARX-RELATED"/>
    <property type="match status" value="1"/>
</dbReference>
<proteinExistence type="predicted"/>
<keyword evidence="9" id="KW-0472">Membrane</keyword>
<evidence type="ECO:0000256" key="9">
    <source>
        <dbReference type="SAM" id="Phobius"/>
    </source>
</evidence>
<keyword evidence="9" id="KW-0812">Transmembrane</keyword>
<dbReference type="GO" id="GO:0000155">
    <property type="term" value="F:phosphorelay sensor kinase activity"/>
    <property type="evidence" value="ECO:0007669"/>
    <property type="project" value="InterPro"/>
</dbReference>
<feature type="transmembrane region" description="Helical" evidence="9">
    <location>
        <begin position="120"/>
        <end position="144"/>
    </location>
</feature>
<evidence type="ECO:0000256" key="3">
    <source>
        <dbReference type="ARBA" id="ARBA00022553"/>
    </source>
</evidence>
<dbReference type="InterPro" id="IPR025828">
    <property type="entry name" value="Put_sensor_dom"/>
</dbReference>
<keyword evidence="5" id="KW-0547">Nucleotide-binding</keyword>
<dbReference type="InterPro" id="IPR011712">
    <property type="entry name" value="Sig_transdc_His_kin_sub3_dim/P"/>
</dbReference>
<evidence type="ECO:0000313" key="12">
    <source>
        <dbReference type="EMBL" id="SHN12960.1"/>
    </source>
</evidence>
<keyword evidence="13" id="KW-1185">Reference proteome</keyword>
<keyword evidence="8" id="KW-0902">Two-component regulatory system</keyword>
<name>A0A1M7P8B6_9ACTN</name>
<keyword evidence="7" id="KW-0067">ATP-binding</keyword>
<organism evidence="12 13">
    <name type="scientific">Cryptosporangium aurantiacum</name>
    <dbReference type="NCBI Taxonomy" id="134849"/>
    <lineage>
        <taxon>Bacteria</taxon>
        <taxon>Bacillati</taxon>
        <taxon>Actinomycetota</taxon>
        <taxon>Actinomycetes</taxon>
        <taxon>Cryptosporangiales</taxon>
        <taxon>Cryptosporangiaceae</taxon>
        <taxon>Cryptosporangium</taxon>
    </lineage>
</organism>
<dbReference type="STRING" id="134849.SAMN05443668_10353"/>
<reference evidence="12 13" key="1">
    <citation type="submission" date="2016-11" db="EMBL/GenBank/DDBJ databases">
        <authorList>
            <person name="Jaros S."/>
            <person name="Januszkiewicz K."/>
            <person name="Wedrychowicz H."/>
        </authorList>
    </citation>
    <scope>NUCLEOTIDE SEQUENCE [LARGE SCALE GENOMIC DNA]</scope>
    <source>
        <strain evidence="12 13">DSM 46144</strain>
    </source>
</reference>
<dbReference type="InterPro" id="IPR036890">
    <property type="entry name" value="HATPase_C_sf"/>
</dbReference>
<dbReference type="SUPFAM" id="SSF55874">
    <property type="entry name" value="ATPase domain of HSP90 chaperone/DNA topoisomerase II/histidine kinase"/>
    <property type="match status" value="1"/>
</dbReference>
<dbReference type="Proteomes" id="UP000184440">
    <property type="component" value="Unassembled WGS sequence"/>
</dbReference>
<evidence type="ECO:0000256" key="4">
    <source>
        <dbReference type="ARBA" id="ARBA00022679"/>
    </source>
</evidence>
<dbReference type="PANTHER" id="PTHR24421:SF10">
    <property type="entry name" value="NITRATE_NITRITE SENSOR PROTEIN NARQ"/>
    <property type="match status" value="1"/>
</dbReference>
<comment type="catalytic activity">
    <reaction evidence="1">
        <text>ATP + protein L-histidine = ADP + protein N-phospho-L-histidine.</text>
        <dbReference type="EC" id="2.7.13.3"/>
    </reaction>
</comment>
<keyword evidence="3" id="KW-0597">Phosphoprotein</keyword>
<feature type="domain" description="Putative sensor" evidence="11">
    <location>
        <begin position="21"/>
        <end position="210"/>
    </location>
</feature>
<dbReference type="EMBL" id="FRCS01000003">
    <property type="protein sequence ID" value="SHN12960.1"/>
    <property type="molecule type" value="Genomic_DNA"/>
</dbReference>